<dbReference type="PANTHER" id="PTHR47199:SF2">
    <property type="entry name" value="PHOTOSYSTEM II STABILITY_ASSEMBLY FACTOR HCF136, CHLOROPLASTIC"/>
    <property type="match status" value="1"/>
</dbReference>
<dbReference type="EMBL" id="DSBX01000336">
    <property type="protein sequence ID" value="HDR00362.1"/>
    <property type="molecule type" value="Genomic_DNA"/>
</dbReference>
<dbReference type="Gene3D" id="2.130.10.10">
    <property type="entry name" value="YVTN repeat-like/Quinoprotein amine dehydrogenase"/>
    <property type="match status" value="2"/>
</dbReference>
<gene>
    <name evidence="1" type="ORF">ENN51_08795</name>
</gene>
<protein>
    <submittedName>
        <fullName evidence="1">T9SS type A sorting domain-containing protein</fullName>
    </submittedName>
</protein>
<dbReference type="SUPFAM" id="SSF50939">
    <property type="entry name" value="Sialidases"/>
    <property type="match status" value="1"/>
</dbReference>
<dbReference type="InterPro" id="IPR002860">
    <property type="entry name" value="BNR_rpt"/>
</dbReference>
<reference evidence="1" key="1">
    <citation type="journal article" date="2020" name="mSystems">
        <title>Genome- and Community-Level Interaction Insights into Carbon Utilization and Element Cycling Functions of Hydrothermarchaeota in Hydrothermal Sediment.</title>
        <authorList>
            <person name="Zhou Z."/>
            <person name="Liu Y."/>
            <person name="Xu W."/>
            <person name="Pan J."/>
            <person name="Luo Z.H."/>
            <person name="Li M."/>
        </authorList>
    </citation>
    <scope>NUCLEOTIDE SEQUENCE [LARGE SCALE GENOMIC DNA]</scope>
    <source>
        <strain evidence="1">SpSt-1182</strain>
    </source>
</reference>
<dbReference type="PANTHER" id="PTHR47199">
    <property type="entry name" value="PHOTOSYSTEM II STABILITY/ASSEMBLY FACTOR HCF136, CHLOROPLASTIC"/>
    <property type="match status" value="1"/>
</dbReference>
<feature type="non-terminal residue" evidence="1">
    <location>
        <position position="1"/>
    </location>
</feature>
<dbReference type="Pfam" id="PF02012">
    <property type="entry name" value="BNR"/>
    <property type="match status" value="1"/>
</dbReference>
<dbReference type="InterPro" id="IPR015943">
    <property type="entry name" value="WD40/YVTN_repeat-like_dom_sf"/>
</dbReference>
<name>A0A7V0T7F3_UNCW3</name>
<dbReference type="SUPFAM" id="SSF110296">
    <property type="entry name" value="Oligoxyloglucan reducing end-specific cellobiohydrolase"/>
    <property type="match status" value="1"/>
</dbReference>
<dbReference type="AlphaFoldDB" id="A0A7V0T7F3"/>
<dbReference type="InterPro" id="IPR026444">
    <property type="entry name" value="Secre_tail"/>
</dbReference>
<comment type="caution">
    <text evidence="1">The sequence shown here is derived from an EMBL/GenBank/DDBJ whole genome shotgun (WGS) entry which is preliminary data.</text>
</comment>
<accession>A0A7V0T7F3</accession>
<organism evidence="1">
    <name type="scientific">candidate division WOR-3 bacterium</name>
    <dbReference type="NCBI Taxonomy" id="2052148"/>
    <lineage>
        <taxon>Bacteria</taxon>
        <taxon>Bacteria division WOR-3</taxon>
    </lineage>
</organism>
<proteinExistence type="predicted"/>
<sequence>VGVCAAGGIAWSSADSGRSWSLARAGTTTGLSGMQFADSAHGWAVGPQVLLATTDGGRSWLADTVLGARFDRKCVGLAVLSESLLFVSEDSIWWWADPVRFYTGARRIRRSTDGGQTWQTVDSVQLESVHYRWGASRLFFLDSLHGWHPGDHVPGNAVRTTDGGESWLPMPVITGPVGGLCFASPDSGWLTDGRGAIWATTNGGDSWLEQSSVPFARGIHMIDSRRGWAAGNDGLLSTDDGGQTWQLLPVADSLEAVHFAGSQHGVAVGRRARIIRTTDGGENWSADSSEFTSTLTAAFMLDSACIWSAGANGLVLGFGDRASGQAEPERLVRTLRPAQVMVRPNPCGSDVTIETSRVPGTELEIHDRAGRRVRRVSVPVGNGGVTVDLRGLPAGVYFVVGRNGGTETPVRFVKVE</sequence>
<dbReference type="NCBIfam" id="TIGR04183">
    <property type="entry name" value="Por_Secre_tail"/>
    <property type="match status" value="1"/>
</dbReference>
<evidence type="ECO:0000313" key="1">
    <source>
        <dbReference type="EMBL" id="HDR00362.1"/>
    </source>
</evidence>
<dbReference type="Proteomes" id="UP000885672">
    <property type="component" value="Unassembled WGS sequence"/>
</dbReference>
<dbReference type="CDD" id="cd15482">
    <property type="entry name" value="Sialidase_non-viral"/>
    <property type="match status" value="1"/>
</dbReference>
<dbReference type="InterPro" id="IPR036278">
    <property type="entry name" value="Sialidase_sf"/>
</dbReference>